<gene>
    <name evidence="5" type="ordered locus">Marky_2241</name>
</gene>
<dbReference type="SMART" id="SM00895">
    <property type="entry name" value="FCD"/>
    <property type="match status" value="1"/>
</dbReference>
<dbReference type="SUPFAM" id="SSF46785">
    <property type="entry name" value="Winged helix' DNA-binding domain"/>
    <property type="match status" value="1"/>
</dbReference>
<dbReference type="PANTHER" id="PTHR43537:SF5">
    <property type="entry name" value="UXU OPERON TRANSCRIPTIONAL REGULATOR"/>
    <property type="match status" value="1"/>
</dbReference>
<evidence type="ECO:0000259" key="4">
    <source>
        <dbReference type="PROSITE" id="PS50949"/>
    </source>
</evidence>
<protein>
    <submittedName>
        <fullName evidence="5">GntR domain protein</fullName>
    </submittedName>
</protein>
<dbReference type="PRINTS" id="PR00035">
    <property type="entry name" value="HTHGNTR"/>
</dbReference>
<dbReference type="RefSeq" id="WP_013705005.1">
    <property type="nucleotide sequence ID" value="NC_015387.1"/>
</dbReference>
<evidence type="ECO:0000256" key="2">
    <source>
        <dbReference type="ARBA" id="ARBA00023125"/>
    </source>
</evidence>
<dbReference type="Pfam" id="PF07729">
    <property type="entry name" value="FCD"/>
    <property type="match status" value="1"/>
</dbReference>
<dbReference type="eggNOG" id="COG2186">
    <property type="taxonomic scope" value="Bacteria"/>
</dbReference>
<keyword evidence="6" id="KW-1185">Reference proteome</keyword>
<dbReference type="KEGG" id="mhd:Marky_2241"/>
<dbReference type="GO" id="GO:0003700">
    <property type="term" value="F:DNA-binding transcription factor activity"/>
    <property type="evidence" value="ECO:0007669"/>
    <property type="project" value="InterPro"/>
</dbReference>
<name>F2NRB2_MARHT</name>
<dbReference type="InterPro" id="IPR036390">
    <property type="entry name" value="WH_DNA-bd_sf"/>
</dbReference>
<reference evidence="5 6" key="1">
    <citation type="journal article" date="2012" name="Stand. Genomic Sci.">
        <title>Complete genome sequence of the aerobic, heterotroph Marinithermus hydrothermalis type strain (T1(T)) from a deep-sea hydrothermal vent chimney.</title>
        <authorList>
            <person name="Copeland A."/>
            <person name="Gu W."/>
            <person name="Yasawong M."/>
            <person name="Lapidus A."/>
            <person name="Lucas S."/>
            <person name="Deshpande S."/>
            <person name="Pagani I."/>
            <person name="Tapia R."/>
            <person name="Cheng J.F."/>
            <person name="Goodwin L.A."/>
            <person name="Pitluck S."/>
            <person name="Liolios K."/>
            <person name="Ivanova N."/>
            <person name="Mavromatis K."/>
            <person name="Mikhailova N."/>
            <person name="Pati A."/>
            <person name="Chen A."/>
            <person name="Palaniappan K."/>
            <person name="Land M."/>
            <person name="Pan C."/>
            <person name="Brambilla E.M."/>
            <person name="Rohde M."/>
            <person name="Tindall B.J."/>
            <person name="Sikorski J."/>
            <person name="Goker M."/>
            <person name="Detter J.C."/>
            <person name="Bristow J."/>
            <person name="Eisen J.A."/>
            <person name="Markowitz V."/>
            <person name="Hugenholtz P."/>
            <person name="Kyrpides N.C."/>
            <person name="Klenk H.P."/>
            <person name="Woyke T."/>
        </authorList>
    </citation>
    <scope>NUCLEOTIDE SEQUENCE [LARGE SCALE GENOMIC DNA]</scope>
    <source>
        <strain evidence="6">DSM 14884 / JCM 11576 / T1</strain>
    </source>
</reference>
<dbReference type="EMBL" id="CP002630">
    <property type="protein sequence ID" value="AEB12961.1"/>
    <property type="molecule type" value="Genomic_DNA"/>
</dbReference>
<keyword evidence="2" id="KW-0238">DNA-binding</keyword>
<dbReference type="InterPro" id="IPR036388">
    <property type="entry name" value="WH-like_DNA-bd_sf"/>
</dbReference>
<dbReference type="STRING" id="869210.Marky_2241"/>
<dbReference type="SMART" id="SM00345">
    <property type="entry name" value="HTH_GNTR"/>
    <property type="match status" value="1"/>
</dbReference>
<dbReference type="SUPFAM" id="SSF48008">
    <property type="entry name" value="GntR ligand-binding domain-like"/>
    <property type="match status" value="1"/>
</dbReference>
<feature type="domain" description="HTH gntR-type" evidence="4">
    <location>
        <begin position="10"/>
        <end position="78"/>
    </location>
</feature>
<dbReference type="PROSITE" id="PS50949">
    <property type="entry name" value="HTH_GNTR"/>
    <property type="match status" value="1"/>
</dbReference>
<dbReference type="Gene3D" id="1.20.120.530">
    <property type="entry name" value="GntR ligand-binding domain-like"/>
    <property type="match status" value="1"/>
</dbReference>
<dbReference type="Pfam" id="PF00392">
    <property type="entry name" value="GntR"/>
    <property type="match status" value="1"/>
</dbReference>
<dbReference type="GO" id="GO:0003677">
    <property type="term" value="F:DNA binding"/>
    <property type="evidence" value="ECO:0007669"/>
    <property type="project" value="UniProtKB-KW"/>
</dbReference>
<evidence type="ECO:0000313" key="6">
    <source>
        <dbReference type="Proteomes" id="UP000007030"/>
    </source>
</evidence>
<dbReference type="HOGENOM" id="CLU_017584_9_3_0"/>
<accession>F2NRB2</accession>
<keyword evidence="3" id="KW-0804">Transcription</keyword>
<sequence length="241" mass="27017">MDGFTPIQSQRLYQEIAERILEMIRTGRLKPGDLLPSERELAQRMNVSRVSVRDAIRVLEARGILEVRQGEGTRVRTPDAATLVAPLGTLLEVRRELVRHLFDLRRMIEPQFAAEAARRITPAHLERLQEVVARQAARTARGEFPIEEDEAFHRGIVEATGNPVALEVHAILAEYLRGGRDLTLQTPERAARSLEGHRAILKALAARDPAAAREGMWRHIHEVEALLFGSGQTPTERGDAE</sequence>
<proteinExistence type="predicted"/>
<dbReference type="InterPro" id="IPR008920">
    <property type="entry name" value="TF_FadR/GntR_C"/>
</dbReference>
<dbReference type="AlphaFoldDB" id="F2NRB2"/>
<dbReference type="InterPro" id="IPR011711">
    <property type="entry name" value="GntR_C"/>
</dbReference>
<organism evidence="5 6">
    <name type="scientific">Marinithermus hydrothermalis (strain DSM 14884 / JCM 11576 / T1)</name>
    <dbReference type="NCBI Taxonomy" id="869210"/>
    <lineage>
        <taxon>Bacteria</taxon>
        <taxon>Thermotogati</taxon>
        <taxon>Deinococcota</taxon>
        <taxon>Deinococci</taxon>
        <taxon>Thermales</taxon>
        <taxon>Thermaceae</taxon>
        <taxon>Marinithermus</taxon>
    </lineage>
</organism>
<dbReference type="Proteomes" id="UP000007030">
    <property type="component" value="Chromosome"/>
</dbReference>
<evidence type="ECO:0000313" key="5">
    <source>
        <dbReference type="EMBL" id="AEB12961.1"/>
    </source>
</evidence>
<dbReference type="PANTHER" id="PTHR43537">
    <property type="entry name" value="TRANSCRIPTIONAL REGULATOR, GNTR FAMILY"/>
    <property type="match status" value="1"/>
</dbReference>
<keyword evidence="1" id="KW-0805">Transcription regulation</keyword>
<dbReference type="CDD" id="cd07377">
    <property type="entry name" value="WHTH_GntR"/>
    <property type="match status" value="1"/>
</dbReference>
<dbReference type="InterPro" id="IPR000524">
    <property type="entry name" value="Tscrpt_reg_HTH_GntR"/>
</dbReference>
<evidence type="ECO:0000256" key="1">
    <source>
        <dbReference type="ARBA" id="ARBA00023015"/>
    </source>
</evidence>
<dbReference type="OrthoDB" id="369138at2"/>
<evidence type="ECO:0000256" key="3">
    <source>
        <dbReference type="ARBA" id="ARBA00023163"/>
    </source>
</evidence>
<dbReference type="Gene3D" id="1.10.10.10">
    <property type="entry name" value="Winged helix-like DNA-binding domain superfamily/Winged helix DNA-binding domain"/>
    <property type="match status" value="1"/>
</dbReference>